<evidence type="ECO:0000313" key="2">
    <source>
        <dbReference type="Proteomes" id="UP001383192"/>
    </source>
</evidence>
<comment type="caution">
    <text evidence="1">The sequence shown here is derived from an EMBL/GenBank/DDBJ whole genome shotgun (WGS) entry which is preliminary data.</text>
</comment>
<accession>A0AAW0D8V0</accession>
<evidence type="ECO:0008006" key="3">
    <source>
        <dbReference type="Google" id="ProtNLM"/>
    </source>
</evidence>
<gene>
    <name evidence="1" type="ORF">VNI00_006826</name>
</gene>
<proteinExistence type="predicted"/>
<evidence type="ECO:0000313" key="1">
    <source>
        <dbReference type="EMBL" id="KAK7047160.1"/>
    </source>
</evidence>
<protein>
    <recommendedName>
        <fullName evidence="3">F-box domain-containing protein</fullName>
    </recommendedName>
</protein>
<dbReference type="EMBL" id="JAYKXP010000021">
    <property type="protein sequence ID" value="KAK7047160.1"/>
    <property type="molecule type" value="Genomic_DNA"/>
</dbReference>
<sequence length="474" mass="53067">MSLSTPRFVPMDIDSVDPIPYANHHNPHNFLSLPDELKLQIFATLVEETQSAASLLAPLDTCRDFRRILRGEPRLWTLVCIDSTSPNLALDAISASNPVLAWPTLKRILDLSSNLRLSLRIHLTVDPFRLHSFCEGLTHSHIDSLISILLSDAISRCKEISVRCTAWEHLSYITSWLDNQGDFSELQSLTVQHVSVDNEHQKAHPSGNNVTLVPVQAPSELFDSPGELGAWAKTVIPKLTHLDLCSFPIDYPCFCAHSLTSLVIQHLPLHHEPFTSRDLGCVLAPNKHSLKTLHLGFGALPKLRPDNLTPLSLSSLTMLTVDFTEPVELKVIAEILDVPILSTLIIGNRVKDNSCPESNISSFSFSDEVRDTLAAYTAVMTHWPLGQVSRLAMHSPAFYEDAERNPISKLALSLQGLEKWDLRPFPLASVFFYRFTALQIFELYEPHESIVTALRHPPVSAFFPSLRSYFGFQF</sequence>
<dbReference type="AlphaFoldDB" id="A0AAW0D8V0"/>
<keyword evidence="2" id="KW-1185">Reference proteome</keyword>
<reference evidence="1 2" key="1">
    <citation type="submission" date="2024-01" db="EMBL/GenBank/DDBJ databases">
        <title>A draft genome for a cacao thread blight-causing isolate of Paramarasmius palmivorus.</title>
        <authorList>
            <person name="Baruah I.K."/>
            <person name="Bukari Y."/>
            <person name="Amoako-Attah I."/>
            <person name="Meinhardt L.W."/>
            <person name="Bailey B.A."/>
            <person name="Cohen S.P."/>
        </authorList>
    </citation>
    <scope>NUCLEOTIDE SEQUENCE [LARGE SCALE GENOMIC DNA]</scope>
    <source>
        <strain evidence="1 2">GH-12</strain>
    </source>
</reference>
<dbReference type="Proteomes" id="UP001383192">
    <property type="component" value="Unassembled WGS sequence"/>
</dbReference>
<dbReference type="InterPro" id="IPR036047">
    <property type="entry name" value="F-box-like_dom_sf"/>
</dbReference>
<organism evidence="1 2">
    <name type="scientific">Paramarasmius palmivorus</name>
    <dbReference type="NCBI Taxonomy" id="297713"/>
    <lineage>
        <taxon>Eukaryota</taxon>
        <taxon>Fungi</taxon>
        <taxon>Dikarya</taxon>
        <taxon>Basidiomycota</taxon>
        <taxon>Agaricomycotina</taxon>
        <taxon>Agaricomycetes</taxon>
        <taxon>Agaricomycetidae</taxon>
        <taxon>Agaricales</taxon>
        <taxon>Marasmiineae</taxon>
        <taxon>Marasmiaceae</taxon>
        <taxon>Paramarasmius</taxon>
    </lineage>
</organism>
<dbReference type="SUPFAM" id="SSF81383">
    <property type="entry name" value="F-box domain"/>
    <property type="match status" value="1"/>
</dbReference>
<name>A0AAW0D8V0_9AGAR</name>